<evidence type="ECO:0000313" key="6">
    <source>
        <dbReference type="EMBL" id="MBV3392830.1"/>
    </source>
</evidence>
<dbReference type="Pfam" id="PF21082">
    <property type="entry name" value="MS_channel_3rd"/>
    <property type="match status" value="1"/>
</dbReference>
<dbReference type="GO" id="GO:0016020">
    <property type="term" value="C:membrane"/>
    <property type="evidence" value="ECO:0007669"/>
    <property type="project" value="InterPro"/>
</dbReference>
<keyword evidence="1" id="KW-0472">Membrane</keyword>
<comment type="caution">
    <text evidence="5">The sequence shown here is derived from an EMBL/GenBank/DDBJ whole genome shotgun (WGS) entry which is preliminary data.</text>
</comment>
<gene>
    <name evidence="5" type="ORF">KSV97_06270</name>
    <name evidence="6" type="ORF">KSW06_06125</name>
</gene>
<dbReference type="GO" id="GO:0008381">
    <property type="term" value="F:mechanosensitive monoatomic ion channel activity"/>
    <property type="evidence" value="ECO:0007669"/>
    <property type="project" value="InterPro"/>
</dbReference>
<evidence type="ECO:0000313" key="7">
    <source>
        <dbReference type="Proteomes" id="UP001196408"/>
    </source>
</evidence>
<evidence type="ECO:0000256" key="1">
    <source>
        <dbReference type="SAM" id="Phobius"/>
    </source>
</evidence>
<dbReference type="EMBL" id="JAHOEL010000031">
    <property type="protein sequence ID" value="MBV3392830.1"/>
    <property type="molecule type" value="Genomic_DNA"/>
</dbReference>
<dbReference type="Pfam" id="PF00924">
    <property type="entry name" value="MS_channel_2nd"/>
    <property type="match status" value="1"/>
</dbReference>
<dbReference type="PANTHER" id="PTHR30221">
    <property type="entry name" value="SMALL-CONDUCTANCE MECHANOSENSITIVE CHANNEL"/>
    <property type="match status" value="1"/>
</dbReference>
<keyword evidence="1" id="KW-0812">Transmembrane</keyword>
<proteinExistence type="predicted"/>
<dbReference type="RefSeq" id="WP_217747657.1">
    <property type="nucleotide sequence ID" value="NZ_JAHOEB010000030.1"/>
</dbReference>
<feature type="domain" description="Mechanosensitive ion channel MscS" evidence="2">
    <location>
        <begin position="98"/>
        <end position="164"/>
    </location>
</feature>
<organism evidence="5 7">
    <name type="scientific">Catenibacterium mitsuokai</name>
    <dbReference type="NCBI Taxonomy" id="100886"/>
    <lineage>
        <taxon>Bacteria</taxon>
        <taxon>Bacillati</taxon>
        <taxon>Bacillota</taxon>
        <taxon>Erysipelotrichia</taxon>
        <taxon>Erysipelotrichales</taxon>
        <taxon>Coprobacillaceae</taxon>
        <taxon>Catenibacterium</taxon>
    </lineage>
</organism>
<dbReference type="InterPro" id="IPR049142">
    <property type="entry name" value="MS_channel_1st"/>
</dbReference>
<feature type="domain" description="Mechanosensitive ion channel transmembrane helices 2/3" evidence="4">
    <location>
        <begin position="56"/>
        <end position="96"/>
    </location>
</feature>
<name>A0AAW4N0V5_9FIRM</name>
<feature type="domain" description="Mechanosensitive ion channel MscS C-terminal" evidence="3">
    <location>
        <begin position="171"/>
        <end position="253"/>
    </location>
</feature>
<accession>A0AAW4N0V5</accession>
<feature type="transmembrane region" description="Helical" evidence="1">
    <location>
        <begin position="53"/>
        <end position="72"/>
    </location>
</feature>
<dbReference type="EMBL" id="JAHOEF010000033">
    <property type="protein sequence ID" value="MBV3382828.1"/>
    <property type="molecule type" value="Genomic_DNA"/>
</dbReference>
<feature type="transmembrane region" description="Helical" evidence="1">
    <location>
        <begin position="78"/>
        <end position="96"/>
    </location>
</feature>
<dbReference type="AlphaFoldDB" id="A0AAW4N0V5"/>
<dbReference type="PANTHER" id="PTHR30221:SF1">
    <property type="entry name" value="SMALL-CONDUCTANCE MECHANOSENSITIVE CHANNEL"/>
    <property type="match status" value="1"/>
</dbReference>
<sequence>MVKKYLETLYGMGEKALQALIIIVIGYIVYKIFDKLFTKFIEKSSQDEIVLNFFKTIIKTVFIVIIAIMALSQLGINTSSILAIFTAASAAFALAIKDSLASFFDGIIILLAKPFSKGDLIEVVGVTGRIQEISLLYTNLLTLDNKKIVIPNSQLAHSTLVNYSSEEIRRVDLNFDVIMGSDTELVKKVIMEEALSNPYCLHDIPPFVNMTEYKDSALTFTLRVWAATENYETLRCSLLENMNKRFNEAGIELAYTTYDIHLSK</sequence>
<dbReference type="InterPro" id="IPR006685">
    <property type="entry name" value="MscS_channel_2nd"/>
</dbReference>
<evidence type="ECO:0000313" key="8">
    <source>
        <dbReference type="Proteomes" id="UP001197492"/>
    </source>
</evidence>
<feature type="transmembrane region" description="Helical" evidence="1">
    <location>
        <begin position="16"/>
        <end position="33"/>
    </location>
</feature>
<evidence type="ECO:0000313" key="5">
    <source>
        <dbReference type="EMBL" id="MBV3382828.1"/>
    </source>
</evidence>
<protein>
    <submittedName>
        <fullName evidence="5">Mechanosensitive ion channel family protein</fullName>
    </submittedName>
</protein>
<dbReference type="InterPro" id="IPR045275">
    <property type="entry name" value="MscS_archaea/bacteria_type"/>
</dbReference>
<evidence type="ECO:0000259" key="3">
    <source>
        <dbReference type="Pfam" id="PF21082"/>
    </source>
</evidence>
<dbReference type="InterPro" id="IPR049278">
    <property type="entry name" value="MS_channel_C"/>
</dbReference>
<keyword evidence="8" id="KW-1185">Reference proteome</keyword>
<keyword evidence="1" id="KW-1133">Transmembrane helix</keyword>
<evidence type="ECO:0000259" key="4">
    <source>
        <dbReference type="Pfam" id="PF21088"/>
    </source>
</evidence>
<dbReference type="Pfam" id="PF21088">
    <property type="entry name" value="MS_channel_1st"/>
    <property type="match status" value="1"/>
</dbReference>
<dbReference type="Proteomes" id="UP001197492">
    <property type="component" value="Unassembled WGS sequence"/>
</dbReference>
<dbReference type="Proteomes" id="UP001196408">
    <property type="component" value="Unassembled WGS sequence"/>
</dbReference>
<reference evidence="5 8" key="1">
    <citation type="submission" date="2021-06" db="EMBL/GenBank/DDBJ databases">
        <title>Collection of gut derived symbiotic bacterial strains cultured from healthy donors.</title>
        <authorList>
            <person name="Lin H."/>
            <person name="Littmann E."/>
            <person name="Pamer E.G."/>
        </authorList>
    </citation>
    <scope>NUCLEOTIDE SEQUENCE</scope>
    <source>
        <strain evidence="6 8">MSK.21.70</strain>
        <strain evidence="5">MSK.21.82</strain>
    </source>
</reference>
<evidence type="ECO:0000259" key="2">
    <source>
        <dbReference type="Pfam" id="PF00924"/>
    </source>
</evidence>